<evidence type="ECO:0000256" key="1">
    <source>
        <dbReference type="ARBA" id="ARBA00022553"/>
    </source>
</evidence>
<dbReference type="SMART" id="SM00421">
    <property type="entry name" value="HTH_LUXR"/>
    <property type="match status" value="1"/>
</dbReference>
<accession>A0A3B0ZAJ5</accession>
<dbReference type="InterPro" id="IPR000792">
    <property type="entry name" value="Tscrpt_reg_LuxR_C"/>
</dbReference>
<keyword evidence="3" id="KW-0238">DNA-binding</keyword>
<keyword evidence="2" id="KW-0805">Transcription regulation</keyword>
<reference evidence="7" key="1">
    <citation type="submission" date="2018-06" db="EMBL/GenBank/DDBJ databases">
        <authorList>
            <person name="Zhirakovskaya E."/>
        </authorList>
    </citation>
    <scope>NUCLEOTIDE SEQUENCE</scope>
</reference>
<dbReference type="Pfam" id="PF00072">
    <property type="entry name" value="Response_reg"/>
    <property type="match status" value="1"/>
</dbReference>
<dbReference type="InterPro" id="IPR058245">
    <property type="entry name" value="NreC/VraR/RcsB-like_REC"/>
</dbReference>
<evidence type="ECO:0000259" key="6">
    <source>
        <dbReference type="PROSITE" id="PS50110"/>
    </source>
</evidence>
<keyword evidence="4" id="KW-0804">Transcription</keyword>
<dbReference type="GO" id="GO:0000160">
    <property type="term" value="P:phosphorelay signal transduction system"/>
    <property type="evidence" value="ECO:0007669"/>
    <property type="project" value="InterPro"/>
</dbReference>
<organism evidence="7">
    <name type="scientific">hydrothermal vent metagenome</name>
    <dbReference type="NCBI Taxonomy" id="652676"/>
    <lineage>
        <taxon>unclassified sequences</taxon>
        <taxon>metagenomes</taxon>
        <taxon>ecological metagenomes</taxon>
    </lineage>
</organism>
<dbReference type="EMBL" id="UOFP01000085">
    <property type="protein sequence ID" value="VAW85223.1"/>
    <property type="molecule type" value="Genomic_DNA"/>
</dbReference>
<dbReference type="CDD" id="cd17535">
    <property type="entry name" value="REC_NarL-like"/>
    <property type="match status" value="1"/>
</dbReference>
<feature type="domain" description="Response regulatory" evidence="6">
    <location>
        <begin position="3"/>
        <end position="119"/>
    </location>
</feature>
<feature type="domain" description="HTH luxR-type" evidence="5">
    <location>
        <begin position="150"/>
        <end position="215"/>
    </location>
</feature>
<dbReference type="InterPro" id="IPR039420">
    <property type="entry name" value="WalR-like"/>
</dbReference>
<evidence type="ECO:0000256" key="2">
    <source>
        <dbReference type="ARBA" id="ARBA00023015"/>
    </source>
</evidence>
<dbReference type="SUPFAM" id="SSF52172">
    <property type="entry name" value="CheY-like"/>
    <property type="match status" value="1"/>
</dbReference>
<evidence type="ECO:0000313" key="7">
    <source>
        <dbReference type="EMBL" id="VAW85223.1"/>
    </source>
</evidence>
<evidence type="ECO:0000256" key="4">
    <source>
        <dbReference type="ARBA" id="ARBA00023163"/>
    </source>
</evidence>
<dbReference type="PROSITE" id="PS00622">
    <property type="entry name" value="HTH_LUXR_1"/>
    <property type="match status" value="1"/>
</dbReference>
<dbReference type="InterPro" id="IPR001789">
    <property type="entry name" value="Sig_transdc_resp-reg_receiver"/>
</dbReference>
<dbReference type="AlphaFoldDB" id="A0A3B0ZAJ5"/>
<dbReference type="GO" id="GO:0006355">
    <property type="term" value="P:regulation of DNA-templated transcription"/>
    <property type="evidence" value="ECO:0007669"/>
    <property type="project" value="InterPro"/>
</dbReference>
<sequence length="221" mass="23398">MSSVLLVEDDEHTRERLAGIIAATPGLSLLGAAGSLVDARVMLADALPDILLTDLGLPDGSGIDLIKQVRADGGRVEVMVISVFGDERHVISALKAGAAGYILKDGTTTHIGNAILQLLDGGSPISPPIARHLLKYLQPEKLPASSIVPPPSKPSPLSAREVEVLSAVAKGFTYNEIADILDVSFHTVSSHVKHIYRKLEVCSRSEAVYEAINLGLINLDD</sequence>
<dbReference type="PANTHER" id="PTHR43214">
    <property type="entry name" value="TWO-COMPONENT RESPONSE REGULATOR"/>
    <property type="match status" value="1"/>
</dbReference>
<dbReference type="InterPro" id="IPR016032">
    <property type="entry name" value="Sig_transdc_resp-reg_C-effctor"/>
</dbReference>
<name>A0A3B0ZAJ5_9ZZZZ</name>
<dbReference type="GO" id="GO:0003677">
    <property type="term" value="F:DNA binding"/>
    <property type="evidence" value="ECO:0007669"/>
    <property type="project" value="UniProtKB-KW"/>
</dbReference>
<dbReference type="Pfam" id="PF00196">
    <property type="entry name" value="GerE"/>
    <property type="match status" value="1"/>
</dbReference>
<dbReference type="PANTHER" id="PTHR43214:SF41">
    <property type="entry name" value="NITRATE_NITRITE RESPONSE REGULATOR PROTEIN NARP"/>
    <property type="match status" value="1"/>
</dbReference>
<protein>
    <submittedName>
        <fullName evidence="7">Two-component transcriptional response regulator, LuxR family</fullName>
    </submittedName>
</protein>
<keyword evidence="1" id="KW-0597">Phosphoprotein</keyword>
<evidence type="ECO:0000256" key="3">
    <source>
        <dbReference type="ARBA" id="ARBA00023125"/>
    </source>
</evidence>
<proteinExistence type="predicted"/>
<dbReference type="PROSITE" id="PS50043">
    <property type="entry name" value="HTH_LUXR_2"/>
    <property type="match status" value="1"/>
</dbReference>
<dbReference type="SMART" id="SM00448">
    <property type="entry name" value="REC"/>
    <property type="match status" value="1"/>
</dbReference>
<gene>
    <name evidence="7" type="ORF">MNBD_GAMMA18-914</name>
</gene>
<dbReference type="Gene3D" id="3.40.50.2300">
    <property type="match status" value="1"/>
</dbReference>
<dbReference type="CDD" id="cd06170">
    <property type="entry name" value="LuxR_C_like"/>
    <property type="match status" value="1"/>
</dbReference>
<dbReference type="InterPro" id="IPR011006">
    <property type="entry name" value="CheY-like_superfamily"/>
</dbReference>
<evidence type="ECO:0000259" key="5">
    <source>
        <dbReference type="PROSITE" id="PS50043"/>
    </source>
</evidence>
<dbReference type="PROSITE" id="PS50110">
    <property type="entry name" value="RESPONSE_REGULATORY"/>
    <property type="match status" value="1"/>
</dbReference>
<dbReference type="PRINTS" id="PR00038">
    <property type="entry name" value="HTHLUXR"/>
</dbReference>
<dbReference type="SUPFAM" id="SSF46894">
    <property type="entry name" value="C-terminal effector domain of the bipartite response regulators"/>
    <property type="match status" value="1"/>
</dbReference>